<evidence type="ECO:0000313" key="2">
    <source>
        <dbReference type="EMBL" id="TKR65110.1"/>
    </source>
</evidence>
<sequence length="77" mass="9281">MADGRRPQCPRCHVLLRHHNRLRVALNKMRMFRVQHERLQGVFVQVAGALLARIDQLERELDQTRQELRRYQQENGH</sequence>
<proteinExistence type="predicted"/>
<keyword evidence="1" id="KW-0175">Coiled coil</keyword>
<organism evidence="2 3">
    <name type="scientific">Steinernema carpocapsae</name>
    <name type="common">Entomopathogenic nematode</name>
    <dbReference type="NCBI Taxonomy" id="34508"/>
    <lineage>
        <taxon>Eukaryota</taxon>
        <taxon>Metazoa</taxon>
        <taxon>Ecdysozoa</taxon>
        <taxon>Nematoda</taxon>
        <taxon>Chromadorea</taxon>
        <taxon>Rhabditida</taxon>
        <taxon>Tylenchina</taxon>
        <taxon>Panagrolaimomorpha</taxon>
        <taxon>Strongyloidoidea</taxon>
        <taxon>Steinernematidae</taxon>
        <taxon>Steinernema</taxon>
    </lineage>
</organism>
<evidence type="ECO:0000313" key="3">
    <source>
        <dbReference type="Proteomes" id="UP000298663"/>
    </source>
</evidence>
<accession>A0A4U5M850</accession>
<keyword evidence="3" id="KW-1185">Reference proteome</keyword>
<comment type="caution">
    <text evidence="2">The sequence shown here is derived from an EMBL/GenBank/DDBJ whole genome shotgun (WGS) entry which is preliminary data.</text>
</comment>
<gene>
    <name evidence="2" type="ORF">L596_025564</name>
</gene>
<reference evidence="2 3" key="2">
    <citation type="journal article" date="2019" name="G3 (Bethesda)">
        <title>Hybrid Assembly of the Genome of the Entomopathogenic Nematode Steinernema carpocapsae Identifies the X-Chromosome.</title>
        <authorList>
            <person name="Serra L."/>
            <person name="Macchietto M."/>
            <person name="Macias-Munoz A."/>
            <person name="McGill C.J."/>
            <person name="Rodriguez I.M."/>
            <person name="Rodriguez B."/>
            <person name="Murad R."/>
            <person name="Mortazavi A."/>
        </authorList>
    </citation>
    <scope>NUCLEOTIDE SEQUENCE [LARGE SCALE GENOMIC DNA]</scope>
    <source>
        <strain evidence="2 3">ALL</strain>
    </source>
</reference>
<evidence type="ECO:0000256" key="1">
    <source>
        <dbReference type="SAM" id="Coils"/>
    </source>
</evidence>
<dbReference type="Proteomes" id="UP000298663">
    <property type="component" value="Unassembled WGS sequence"/>
</dbReference>
<protein>
    <submittedName>
        <fullName evidence="2">Uncharacterized protein</fullName>
    </submittedName>
</protein>
<feature type="coiled-coil region" evidence="1">
    <location>
        <begin position="47"/>
        <end position="74"/>
    </location>
</feature>
<dbReference type="AlphaFoldDB" id="A0A4U5M850"/>
<name>A0A4U5M850_STECR</name>
<dbReference type="EMBL" id="AZBU02000009">
    <property type="protein sequence ID" value="TKR65110.1"/>
    <property type="molecule type" value="Genomic_DNA"/>
</dbReference>
<reference evidence="2 3" key="1">
    <citation type="journal article" date="2015" name="Genome Biol.">
        <title>Comparative genomics of Steinernema reveals deeply conserved gene regulatory networks.</title>
        <authorList>
            <person name="Dillman A.R."/>
            <person name="Macchietto M."/>
            <person name="Porter C.F."/>
            <person name="Rogers A."/>
            <person name="Williams B."/>
            <person name="Antoshechkin I."/>
            <person name="Lee M.M."/>
            <person name="Goodwin Z."/>
            <person name="Lu X."/>
            <person name="Lewis E.E."/>
            <person name="Goodrich-Blair H."/>
            <person name="Stock S.P."/>
            <person name="Adams B.J."/>
            <person name="Sternberg P.W."/>
            <person name="Mortazavi A."/>
        </authorList>
    </citation>
    <scope>NUCLEOTIDE SEQUENCE [LARGE SCALE GENOMIC DNA]</scope>
    <source>
        <strain evidence="2 3">ALL</strain>
    </source>
</reference>